<dbReference type="Proteomes" id="UP001310890">
    <property type="component" value="Unassembled WGS sequence"/>
</dbReference>
<dbReference type="PANTHER" id="PTHR13252:SF9">
    <property type="entry name" value="F-BOX ONLY PROTEIN 28"/>
    <property type="match status" value="1"/>
</dbReference>
<evidence type="ECO:0000313" key="4">
    <source>
        <dbReference type="Proteomes" id="UP001310890"/>
    </source>
</evidence>
<feature type="region of interest" description="Disordered" evidence="1">
    <location>
        <begin position="583"/>
        <end position="612"/>
    </location>
</feature>
<comment type="caution">
    <text evidence="3">The sequence shown here is derived from an EMBL/GenBank/DDBJ whole genome shotgun (WGS) entry which is preliminary data.</text>
</comment>
<dbReference type="InterPro" id="IPR001810">
    <property type="entry name" value="F-box_dom"/>
</dbReference>
<protein>
    <recommendedName>
        <fullName evidence="2">F-box domain-containing protein</fullName>
    </recommendedName>
</protein>
<dbReference type="SMART" id="SM00256">
    <property type="entry name" value="FBOX"/>
    <property type="match status" value="1"/>
</dbReference>
<reference evidence="3" key="1">
    <citation type="submission" date="2023-08" db="EMBL/GenBank/DDBJ databases">
        <title>Black Yeasts Isolated from many extreme environments.</title>
        <authorList>
            <person name="Coleine C."/>
            <person name="Stajich J.E."/>
            <person name="Selbmann L."/>
        </authorList>
    </citation>
    <scope>NUCLEOTIDE SEQUENCE</scope>
    <source>
        <strain evidence="3">CCFEE 5401</strain>
    </source>
</reference>
<gene>
    <name evidence="3" type="ORF">LTR62_003139</name>
</gene>
<dbReference type="Pfam" id="PF12937">
    <property type="entry name" value="F-box-like"/>
    <property type="match status" value="1"/>
</dbReference>
<dbReference type="GO" id="GO:0000209">
    <property type="term" value="P:protein polyubiquitination"/>
    <property type="evidence" value="ECO:0007669"/>
    <property type="project" value="TreeGrafter"/>
</dbReference>
<dbReference type="InterPro" id="IPR036322">
    <property type="entry name" value="WD40_repeat_dom_sf"/>
</dbReference>
<dbReference type="CDD" id="cd09917">
    <property type="entry name" value="F-box_SF"/>
    <property type="match status" value="1"/>
</dbReference>
<dbReference type="InterPro" id="IPR039719">
    <property type="entry name" value="FBXO28"/>
</dbReference>
<evidence type="ECO:0000313" key="3">
    <source>
        <dbReference type="EMBL" id="KAK5114016.1"/>
    </source>
</evidence>
<organism evidence="3 4">
    <name type="scientific">Meristemomyces frigidus</name>
    <dbReference type="NCBI Taxonomy" id="1508187"/>
    <lineage>
        <taxon>Eukaryota</taxon>
        <taxon>Fungi</taxon>
        <taxon>Dikarya</taxon>
        <taxon>Ascomycota</taxon>
        <taxon>Pezizomycotina</taxon>
        <taxon>Dothideomycetes</taxon>
        <taxon>Dothideomycetidae</taxon>
        <taxon>Mycosphaerellales</taxon>
        <taxon>Teratosphaeriaceae</taxon>
        <taxon>Meristemomyces</taxon>
    </lineage>
</organism>
<dbReference type="PROSITE" id="PS50181">
    <property type="entry name" value="FBOX"/>
    <property type="match status" value="1"/>
</dbReference>
<feature type="region of interest" description="Disordered" evidence="1">
    <location>
        <begin position="536"/>
        <end position="562"/>
    </location>
</feature>
<accession>A0AAN7TKJ9</accession>
<evidence type="ECO:0000256" key="1">
    <source>
        <dbReference type="SAM" id="MobiDB-lite"/>
    </source>
</evidence>
<evidence type="ECO:0000259" key="2">
    <source>
        <dbReference type="PROSITE" id="PS50181"/>
    </source>
</evidence>
<dbReference type="InterPro" id="IPR036047">
    <property type="entry name" value="F-box-like_dom_sf"/>
</dbReference>
<name>A0AAN7TKJ9_9PEZI</name>
<proteinExistence type="predicted"/>
<dbReference type="EMBL" id="JAVRRL010000020">
    <property type="protein sequence ID" value="KAK5114016.1"/>
    <property type="molecule type" value="Genomic_DNA"/>
</dbReference>
<dbReference type="Gene3D" id="1.20.1280.50">
    <property type="match status" value="1"/>
</dbReference>
<dbReference type="PANTHER" id="PTHR13252">
    <property type="entry name" value="F-BOX ONLY PROTEIN 28"/>
    <property type="match status" value="1"/>
</dbReference>
<dbReference type="SUPFAM" id="SSF81383">
    <property type="entry name" value="F-box domain"/>
    <property type="match status" value="1"/>
</dbReference>
<dbReference type="AlphaFoldDB" id="A0AAN7TKJ9"/>
<sequence length="641" mass="70110">MHSLPDEVILHVIRFLEVHDIVRFQSVSKRLLALARDNTVWKIECFNSSRAEAIRRRQQLRGAQDVRLAELRNALTALPGPGLSAWDVSQLRGGAHPRASSDPGHEVRVQRARALANWEPGYPEEKLDYYEEFVHRHAPINIGWLDFPQAQTSDKEKVGEATGVGVKYDSEEHIHHIVAPLDDGSICIWDASDRSTTTDGGRGKIVAQSQSGLLTGREPAATAESHAIMTETGAVECVAVDNATNKALFAVQNLLQEIDLQTLQLISTKKYPFPITALSEARNSIPVTIGTNWTIHLHDPRDPAFGASNQQATGELIGGSTYTHATLSQPGPLSILHESSPDSSTNSNSIWVAGRFTSLLHYDRRFFPRLRDTLHSGARIAALCTLPYPLIPQIQDLLRNPSASIAALTEAKSSPGTTLVAAAEYKGKGSLELYGLPGQEYYQNRQTASASKLLAVAPHGGKVVFSDGDGNLKWVERDGYSHVRTFNINDYIAPGEQQQQQQQDATAYGIWSSSASELPGQGDIVRKILPTQRICTSSIHPPVGTRSVSSSPGPDRRDLNSPSLLLWTGDGRLGMLGFGHEKAFEGDQGKNRKESRAEGVGESVEDRAKGDAERQFGMAMRRALERSADEVRFVRGLGMGY</sequence>
<feature type="domain" description="F-box" evidence="2">
    <location>
        <begin position="1"/>
        <end position="44"/>
    </location>
</feature>
<dbReference type="SUPFAM" id="SSF50978">
    <property type="entry name" value="WD40 repeat-like"/>
    <property type="match status" value="1"/>
</dbReference>